<gene>
    <name evidence="1" type="ORF">AQJ67_22070</name>
</gene>
<accession>A0A101U1I9</accession>
<sequence length="59" mass="6951">MYDLIARLIKPFRRRFSPTTHQTGNLTRRVPASRRVLLIAEPGMNLRPLLPRLPLRWGM</sequence>
<protein>
    <submittedName>
        <fullName evidence="1">Uncharacterized protein</fullName>
    </submittedName>
</protein>
<dbReference type="STRING" id="661399.AQJ67_22070"/>
<comment type="caution">
    <text evidence="1">The sequence shown here is derived from an EMBL/GenBank/DDBJ whole genome shotgun (WGS) entry which is preliminary data.</text>
</comment>
<dbReference type="EMBL" id="LMWY01000024">
    <property type="protein sequence ID" value="KUO02518.1"/>
    <property type="molecule type" value="Genomic_DNA"/>
</dbReference>
<organism evidence="1 2">
    <name type="scientific">Streptomyces caeruleatus</name>
    <dbReference type="NCBI Taxonomy" id="661399"/>
    <lineage>
        <taxon>Bacteria</taxon>
        <taxon>Bacillati</taxon>
        <taxon>Actinomycetota</taxon>
        <taxon>Actinomycetes</taxon>
        <taxon>Kitasatosporales</taxon>
        <taxon>Streptomycetaceae</taxon>
        <taxon>Streptomyces</taxon>
    </lineage>
</organism>
<name>A0A101U1I9_9ACTN</name>
<reference evidence="1 2" key="1">
    <citation type="submission" date="2015-10" db="EMBL/GenBank/DDBJ databases">
        <title>Draft genome sequence of Streptomyces caeruleatus NRRL B-24802, type strain for the species Streptomyces caeruleatus.</title>
        <authorList>
            <person name="Ruckert C."/>
            <person name="Winkler A."/>
            <person name="Kalinowski J."/>
            <person name="Kampfer P."/>
            <person name="Glaeser S."/>
        </authorList>
    </citation>
    <scope>NUCLEOTIDE SEQUENCE [LARGE SCALE GENOMIC DNA]</scope>
    <source>
        <strain evidence="1 2">NRRL B-24802</strain>
    </source>
</reference>
<dbReference type="Proteomes" id="UP000053429">
    <property type="component" value="Unassembled WGS sequence"/>
</dbReference>
<proteinExistence type="predicted"/>
<dbReference type="AlphaFoldDB" id="A0A101U1I9"/>
<evidence type="ECO:0000313" key="1">
    <source>
        <dbReference type="EMBL" id="KUO02518.1"/>
    </source>
</evidence>
<keyword evidence="2" id="KW-1185">Reference proteome</keyword>
<evidence type="ECO:0000313" key="2">
    <source>
        <dbReference type="Proteomes" id="UP000053429"/>
    </source>
</evidence>